<protein>
    <recommendedName>
        <fullName evidence="8">Glycosyltransferase family 92 protein</fullName>
        <ecNumber evidence="8">2.4.1.-</ecNumber>
    </recommendedName>
</protein>
<keyword evidence="4 8" id="KW-0808">Transferase</keyword>
<evidence type="ECO:0000256" key="6">
    <source>
        <dbReference type="ARBA" id="ARBA00022989"/>
    </source>
</evidence>
<dbReference type="Pfam" id="PF01697">
    <property type="entry name" value="Glyco_transf_92"/>
    <property type="match status" value="1"/>
</dbReference>
<evidence type="ECO:0000256" key="8">
    <source>
        <dbReference type="RuleBase" id="RU366017"/>
    </source>
</evidence>
<dbReference type="EMBL" id="CAIIXF020000009">
    <property type="protein sequence ID" value="CAH1794697.1"/>
    <property type="molecule type" value="Genomic_DNA"/>
</dbReference>
<evidence type="ECO:0000256" key="4">
    <source>
        <dbReference type="ARBA" id="ARBA00022679"/>
    </source>
</evidence>
<proteinExistence type="inferred from homology"/>
<dbReference type="EC" id="2.4.1.-" evidence="8"/>
<comment type="caution">
    <text evidence="9">The sequence shown here is derived from an EMBL/GenBank/DDBJ whole genome shotgun (WGS) entry which is preliminary data.</text>
</comment>
<dbReference type="GO" id="GO:0016757">
    <property type="term" value="F:glycosyltransferase activity"/>
    <property type="evidence" value="ECO:0007669"/>
    <property type="project" value="UniProtKB-UniRule"/>
</dbReference>
<reference evidence="9" key="1">
    <citation type="submission" date="2022-03" db="EMBL/GenBank/DDBJ databases">
        <authorList>
            <person name="Martin C."/>
        </authorList>
    </citation>
    <scope>NUCLEOTIDE SEQUENCE</scope>
</reference>
<dbReference type="AlphaFoldDB" id="A0A8J1U4B6"/>
<keyword evidence="7 8" id="KW-0472">Membrane</keyword>
<dbReference type="OrthoDB" id="2526284at2759"/>
<comment type="subcellular location">
    <subcellularLocation>
        <location evidence="1">Membrane</location>
        <topology evidence="1">Single-pass membrane protein</topology>
    </subcellularLocation>
</comment>
<dbReference type="GO" id="GO:0005737">
    <property type="term" value="C:cytoplasm"/>
    <property type="evidence" value="ECO:0007669"/>
    <property type="project" value="TreeGrafter"/>
</dbReference>
<dbReference type="PANTHER" id="PTHR21461">
    <property type="entry name" value="GLYCOSYLTRANSFERASE FAMILY 92 PROTEIN"/>
    <property type="match status" value="1"/>
</dbReference>
<evidence type="ECO:0000256" key="5">
    <source>
        <dbReference type="ARBA" id="ARBA00022692"/>
    </source>
</evidence>
<keyword evidence="6 8" id="KW-1133">Transmembrane helix</keyword>
<keyword evidence="10" id="KW-1185">Reference proteome</keyword>
<dbReference type="InterPro" id="IPR008166">
    <property type="entry name" value="Glyco_transf_92"/>
</dbReference>
<evidence type="ECO:0000256" key="2">
    <source>
        <dbReference type="ARBA" id="ARBA00007647"/>
    </source>
</evidence>
<comment type="similarity">
    <text evidence="2 8">Belongs to the glycosyltransferase 92 family.</text>
</comment>
<keyword evidence="5 8" id="KW-0812">Transmembrane</keyword>
<keyword evidence="3 8" id="KW-0328">Glycosyltransferase</keyword>
<dbReference type="PANTHER" id="PTHR21461:SF69">
    <property type="entry name" value="GLYCOSYLTRANSFERASE FAMILY 92 PROTEIN"/>
    <property type="match status" value="1"/>
</dbReference>
<dbReference type="Proteomes" id="UP000749559">
    <property type="component" value="Unassembled WGS sequence"/>
</dbReference>
<organism evidence="9 10">
    <name type="scientific">Owenia fusiformis</name>
    <name type="common">Polychaete worm</name>
    <dbReference type="NCBI Taxonomy" id="6347"/>
    <lineage>
        <taxon>Eukaryota</taxon>
        <taxon>Metazoa</taxon>
        <taxon>Spiralia</taxon>
        <taxon>Lophotrochozoa</taxon>
        <taxon>Annelida</taxon>
        <taxon>Polychaeta</taxon>
        <taxon>Sedentaria</taxon>
        <taxon>Canalipalpata</taxon>
        <taxon>Sabellida</taxon>
        <taxon>Oweniida</taxon>
        <taxon>Oweniidae</taxon>
        <taxon>Owenia</taxon>
    </lineage>
</organism>
<name>A0A8J1U4B6_OWEFU</name>
<evidence type="ECO:0000313" key="10">
    <source>
        <dbReference type="Proteomes" id="UP000749559"/>
    </source>
</evidence>
<dbReference type="GO" id="GO:0016020">
    <property type="term" value="C:membrane"/>
    <property type="evidence" value="ECO:0007669"/>
    <property type="project" value="UniProtKB-SubCell"/>
</dbReference>
<evidence type="ECO:0000313" key="9">
    <source>
        <dbReference type="EMBL" id="CAH1794697.1"/>
    </source>
</evidence>
<gene>
    <name evidence="9" type="ORF">OFUS_LOCUS19356</name>
</gene>
<evidence type="ECO:0000256" key="1">
    <source>
        <dbReference type="ARBA" id="ARBA00004167"/>
    </source>
</evidence>
<evidence type="ECO:0000256" key="3">
    <source>
        <dbReference type="ARBA" id="ARBA00022676"/>
    </source>
</evidence>
<feature type="transmembrane region" description="Helical" evidence="8">
    <location>
        <begin position="16"/>
        <end position="35"/>
    </location>
</feature>
<accession>A0A8J1U4B6</accession>
<sequence length="478" mass="55668">MAIKLGRKMRIKWSDVGLGFLVVYISGIILMYVLYRTSQQHVENVSHWRSKNAKMDLNPVENTEDSEEQFIDQSDYKAGLNNFEFIKLDHRTYFLTGYLDTRQDVHYVRVLTILKTTQHIHQPDDRHPIYCYINMANGKVIRMNSTVYEFSENHSNIFGGFFLSCKIPKWSYNLIAKATEVHMSKSKDFEKDLAVAVPLEHFHDGPARHEFGVCVPPIFNIWDKITRQKLVEFLEMTTILGADHFYMYIFRGEETDRIINEDLQCVLESYEEAEKLTLYDWNVPVSKEDIHYYGQLLSIQHCLYSNMFKSKYLAFNDLDEFIVPKTELTWNKMVSSIAIEDNKPPAGYVFKSAIFPPSISRPKGIKPLITMSSIGRTKINPFRTKCIVKPERVYEMGIHHVAKVQEECMIVNVPEETCLVHHFRNCQQDEHEDCSTIQPDDSMSIHKTKLEPKYAIAYLKAVKYCNAVYNDDGKDTVE</sequence>
<evidence type="ECO:0000256" key="7">
    <source>
        <dbReference type="ARBA" id="ARBA00023136"/>
    </source>
</evidence>